<keyword evidence="2" id="KW-1185">Reference proteome</keyword>
<dbReference type="AlphaFoldDB" id="A0A182SQ92"/>
<sequence>MSGVYAVTVWRTIAKAIASFHNLQAMKEYLEMTLQLNQLCDIAATSLAITPYHTDINPAWPFRTFLAAIMHRLVLEGTKLGPFCDYDPAMNRLLLRFRDYENTTITLKHIVKAVIQLGQASKPIDNKT</sequence>
<reference evidence="1" key="2">
    <citation type="submission" date="2020-05" db="UniProtKB">
        <authorList>
            <consortium name="EnsemblMetazoa"/>
        </authorList>
    </citation>
    <scope>IDENTIFICATION</scope>
    <source>
        <strain evidence="1">maculatus3</strain>
    </source>
</reference>
<proteinExistence type="predicted"/>
<dbReference type="Proteomes" id="UP000075901">
    <property type="component" value="Unassembled WGS sequence"/>
</dbReference>
<dbReference type="EnsemblMetazoa" id="AMAM011252-RA">
    <property type="protein sequence ID" value="AMAM011252-PA"/>
    <property type="gene ID" value="AMAM011252"/>
</dbReference>
<reference evidence="2" key="1">
    <citation type="submission" date="2013-09" db="EMBL/GenBank/DDBJ databases">
        <title>The Genome Sequence of Anopheles maculatus species B.</title>
        <authorList>
            <consortium name="The Broad Institute Genomics Platform"/>
            <person name="Neafsey D.E."/>
            <person name="Besansky N."/>
            <person name="Howell P."/>
            <person name="Walton C."/>
            <person name="Young S.K."/>
            <person name="Zeng Q."/>
            <person name="Gargeya S."/>
            <person name="Fitzgerald M."/>
            <person name="Haas B."/>
            <person name="Abouelleil A."/>
            <person name="Allen A.W."/>
            <person name="Alvarado L."/>
            <person name="Arachchi H.M."/>
            <person name="Berlin A.M."/>
            <person name="Chapman S.B."/>
            <person name="Gainer-Dewar J."/>
            <person name="Goldberg J."/>
            <person name="Griggs A."/>
            <person name="Gujja S."/>
            <person name="Hansen M."/>
            <person name="Howarth C."/>
            <person name="Imamovic A."/>
            <person name="Ireland A."/>
            <person name="Larimer J."/>
            <person name="McCowan C."/>
            <person name="Murphy C."/>
            <person name="Pearson M."/>
            <person name="Poon T.W."/>
            <person name="Priest M."/>
            <person name="Roberts A."/>
            <person name="Saif S."/>
            <person name="Shea T."/>
            <person name="Sisk P."/>
            <person name="Sykes S."/>
            <person name="Wortman J."/>
            <person name="Nusbaum C."/>
            <person name="Birren B."/>
        </authorList>
    </citation>
    <scope>NUCLEOTIDE SEQUENCE [LARGE SCALE GENOMIC DNA]</scope>
    <source>
        <strain evidence="2">maculatus3</strain>
    </source>
</reference>
<accession>A0A182SQ92</accession>
<evidence type="ECO:0000313" key="2">
    <source>
        <dbReference type="Proteomes" id="UP000075901"/>
    </source>
</evidence>
<dbReference type="VEuPathDB" id="VectorBase:AMAM011252"/>
<evidence type="ECO:0000313" key="1">
    <source>
        <dbReference type="EnsemblMetazoa" id="AMAM011252-PA"/>
    </source>
</evidence>
<organism evidence="1 2">
    <name type="scientific">Anopheles maculatus</name>
    <dbReference type="NCBI Taxonomy" id="74869"/>
    <lineage>
        <taxon>Eukaryota</taxon>
        <taxon>Metazoa</taxon>
        <taxon>Ecdysozoa</taxon>
        <taxon>Arthropoda</taxon>
        <taxon>Hexapoda</taxon>
        <taxon>Insecta</taxon>
        <taxon>Pterygota</taxon>
        <taxon>Neoptera</taxon>
        <taxon>Endopterygota</taxon>
        <taxon>Diptera</taxon>
        <taxon>Nematocera</taxon>
        <taxon>Culicoidea</taxon>
        <taxon>Culicidae</taxon>
        <taxon>Anophelinae</taxon>
        <taxon>Anopheles</taxon>
        <taxon>Anopheles maculatus group</taxon>
    </lineage>
</organism>
<protein>
    <submittedName>
        <fullName evidence="1">Uncharacterized protein</fullName>
    </submittedName>
</protein>
<name>A0A182SQ92_9DIPT</name>